<dbReference type="SUPFAM" id="SSF51445">
    <property type="entry name" value="(Trans)glycosidases"/>
    <property type="match status" value="1"/>
</dbReference>
<comment type="caution">
    <text evidence="1">The sequence shown here is derived from an EMBL/GenBank/DDBJ whole genome shotgun (WGS) entry which is preliminary data.</text>
</comment>
<reference evidence="1" key="2">
    <citation type="submission" date="2021-04" db="EMBL/GenBank/DDBJ databases">
        <authorList>
            <person name="Zhang T."/>
            <person name="Zhang Y."/>
            <person name="Lu D."/>
            <person name="Zuo D."/>
            <person name="Du Z."/>
        </authorList>
    </citation>
    <scope>NUCLEOTIDE SEQUENCE</scope>
    <source>
        <strain evidence="1">JR1</strain>
    </source>
</reference>
<evidence type="ECO:0000313" key="2">
    <source>
        <dbReference type="Proteomes" id="UP000679220"/>
    </source>
</evidence>
<dbReference type="Gene3D" id="3.20.20.80">
    <property type="entry name" value="Glycosidases"/>
    <property type="match status" value="1"/>
</dbReference>
<organism evidence="1 2">
    <name type="scientific">Carboxylicivirga sediminis</name>
    <dbReference type="NCBI Taxonomy" id="2006564"/>
    <lineage>
        <taxon>Bacteria</taxon>
        <taxon>Pseudomonadati</taxon>
        <taxon>Bacteroidota</taxon>
        <taxon>Bacteroidia</taxon>
        <taxon>Marinilabiliales</taxon>
        <taxon>Marinilabiliaceae</taxon>
        <taxon>Carboxylicivirga</taxon>
    </lineage>
</organism>
<keyword evidence="2" id="KW-1185">Reference proteome</keyword>
<proteinExistence type="predicted"/>
<reference evidence="1" key="1">
    <citation type="journal article" date="2018" name="Int. J. Syst. Evol. Microbiol.">
        <title>Carboxylicivirga sediminis sp. nov., isolated from coastal sediment.</title>
        <authorList>
            <person name="Wang F.Q."/>
            <person name="Ren L.H."/>
            <person name="Zou R.J."/>
            <person name="Sun Y.Z."/>
            <person name="Liu X.J."/>
            <person name="Jiang F."/>
            <person name="Liu L.J."/>
        </authorList>
    </citation>
    <scope>NUCLEOTIDE SEQUENCE</scope>
    <source>
        <strain evidence="1">JR1</strain>
    </source>
</reference>
<evidence type="ECO:0008006" key="3">
    <source>
        <dbReference type="Google" id="ProtNLM"/>
    </source>
</evidence>
<protein>
    <recommendedName>
        <fullName evidence="3">Alpha-L-arabinofuranosidase</fullName>
    </recommendedName>
</protein>
<evidence type="ECO:0000313" key="1">
    <source>
        <dbReference type="EMBL" id="MBR8536102.1"/>
    </source>
</evidence>
<name>A0A941F473_9BACT</name>
<dbReference type="RefSeq" id="WP_212190810.1">
    <property type="nucleotide sequence ID" value="NZ_JAGTAR010000015.1"/>
</dbReference>
<dbReference type="InterPro" id="IPR017853">
    <property type="entry name" value="GH"/>
</dbReference>
<dbReference type="AlphaFoldDB" id="A0A941F473"/>
<dbReference type="EMBL" id="JAGTAR010000015">
    <property type="protein sequence ID" value="MBR8536102.1"/>
    <property type="molecule type" value="Genomic_DNA"/>
</dbReference>
<dbReference type="Proteomes" id="UP000679220">
    <property type="component" value="Unassembled WGS sequence"/>
</dbReference>
<accession>A0A941F473</accession>
<gene>
    <name evidence="1" type="ORF">KDU71_11085</name>
</gene>
<sequence length="533" mass="61034">MAAAVVLIMLCALGEIFGGDIPNNSNNESRQSINFEVYPDSVKWKISDYLVGMHSVYCNDGDSLYERSNFTNWMRIVDVGTMRYPGGGVVKYWDWENPTGVMQGDPFNPDWDNSKNTVSKDWTSLDEYLEMVKISGITPLLGVNITSGYKYGKIDESIARAVRMVEYVKSKGFGGAFWYLGNEGKNGGWENEAHLFVQHVKAMKKVDPDIKCMFNHNNMTKKYLRQYLKIAGDYADIVETHGKWPYGGNPKEYEPGTFNEWQIERPLRDRKNHNRAWRTEADSLRKWAKELGYPDLKFANNEYGTGKKSNLIGFDRYTTSLLMIDMLQEHFIGNWYMTCYWYWVSNRKDDKDALIAFNHSMRYNPMRYGFELLAKAQGGNMLQMLDENNPSTYGFAVEKDGEYLLYLINKSNHEKVANVFIDKGSNLEIVESKSLVNTLDEFGELVSTNVDSIQENHIPITLPPLSYSRFIFKESSDITPSASVKGLSELNIKLYPTSTTGADVYQWLQSQICRNLQAHETKTMRNIGLSESA</sequence>